<feature type="region of interest" description="Disordered" evidence="1">
    <location>
        <begin position="292"/>
        <end position="316"/>
    </location>
</feature>
<evidence type="ECO:0000313" key="2">
    <source>
        <dbReference type="EMBL" id="CAE0248168.1"/>
    </source>
</evidence>
<dbReference type="EMBL" id="HBIB01015992">
    <property type="protein sequence ID" value="CAE0248168.1"/>
    <property type="molecule type" value="Transcribed_RNA"/>
</dbReference>
<proteinExistence type="predicted"/>
<dbReference type="AlphaFoldDB" id="A0A7S3G5Y3"/>
<dbReference type="EMBL" id="HBIB01016004">
    <property type="protein sequence ID" value="CAE0248177.1"/>
    <property type="molecule type" value="Transcribed_RNA"/>
</dbReference>
<gene>
    <name evidence="2" type="ORF">PBIL07802_LOCUS10364</name>
    <name evidence="3" type="ORF">PBIL07802_LOCUS10373</name>
</gene>
<feature type="compositionally biased region" description="Basic and acidic residues" evidence="1">
    <location>
        <begin position="84"/>
        <end position="104"/>
    </location>
</feature>
<feature type="region of interest" description="Disordered" evidence="1">
    <location>
        <begin position="1"/>
        <end position="192"/>
    </location>
</feature>
<name>A0A7S3G5Y3_9EUKA</name>
<feature type="region of interest" description="Disordered" evidence="1">
    <location>
        <begin position="213"/>
        <end position="238"/>
    </location>
</feature>
<organism evidence="3">
    <name type="scientific">Palpitomonas bilix</name>
    <dbReference type="NCBI Taxonomy" id="652834"/>
    <lineage>
        <taxon>Eukaryota</taxon>
        <taxon>Eukaryota incertae sedis</taxon>
    </lineage>
</organism>
<protein>
    <submittedName>
        <fullName evidence="3">Uncharacterized protein</fullName>
    </submittedName>
</protein>
<accession>A0A7S3G5Y3</accession>
<feature type="compositionally biased region" description="Basic and acidic residues" evidence="1">
    <location>
        <begin position="1"/>
        <end position="23"/>
    </location>
</feature>
<reference evidence="3" key="1">
    <citation type="submission" date="2021-01" db="EMBL/GenBank/DDBJ databases">
        <authorList>
            <person name="Corre E."/>
            <person name="Pelletier E."/>
            <person name="Niang G."/>
            <person name="Scheremetjew M."/>
            <person name="Finn R."/>
            <person name="Kale V."/>
            <person name="Holt S."/>
            <person name="Cochrane G."/>
            <person name="Meng A."/>
            <person name="Brown T."/>
            <person name="Cohen L."/>
        </authorList>
    </citation>
    <scope>NUCLEOTIDE SEQUENCE</scope>
    <source>
        <strain evidence="3">NIES-2562</strain>
    </source>
</reference>
<sequence>MGMKERERGGLREGGGYHDDQARLQRGARMQGGGGKEKGGSERKAIHFHQSVDADHSSGSGGERRRNPDLLRSQSASPSLPHLSTHERGSSAKARKEGKREKVGSRQAGAEKASSSAKPPFARHVPAVNSSLHHTQGGGGEGEAEQSESGSGGRGQASSRIYRGGRGGEERREGAASPSPDPLDGGGEGHVMGGTFSHIQHAPYFAHLTDVKDTTKERGGVNGRGGTNREVGPSSSTATSAMLQHHGSTAAVMDNNWIEQYRKRLQARQAEDISVRRNAELAVGSAPLDDLYSYKRSHDSGKKKKEKGGDAVEDEYAAAVRRRDKLQEELEVARVRQHEQTAQVLRMRESIERRYL</sequence>
<feature type="compositionally biased region" description="Basic and acidic residues" evidence="1">
    <location>
        <begin position="35"/>
        <end position="69"/>
    </location>
</feature>
<evidence type="ECO:0000313" key="3">
    <source>
        <dbReference type="EMBL" id="CAE0248177.1"/>
    </source>
</evidence>
<evidence type="ECO:0000256" key="1">
    <source>
        <dbReference type="SAM" id="MobiDB-lite"/>
    </source>
</evidence>